<proteinExistence type="predicted"/>
<gene>
    <name evidence="1" type="ORF">BSU04_02660</name>
</gene>
<sequence length="54" mass="5643">MQWAAVTQTSHDTMRALGAFNTPGFRAGSGNRLGDAIMACSNGTGLTEWQPDSG</sequence>
<evidence type="ECO:0000313" key="2">
    <source>
        <dbReference type="Proteomes" id="UP000214720"/>
    </source>
</evidence>
<name>A0A226X9I5_CABSO</name>
<dbReference type="AlphaFoldDB" id="A0A226X9I5"/>
<reference evidence="2" key="1">
    <citation type="submission" date="2017-01" db="EMBL/GenBank/DDBJ databases">
        <title>Genome Analysis of Deinococcus marmoris KOPRI26562.</title>
        <authorList>
            <person name="Kim J.H."/>
            <person name="Oh H.-M."/>
        </authorList>
    </citation>
    <scope>NUCLEOTIDE SEQUENCE [LARGE SCALE GENOMIC DNA]</scope>
    <source>
        <strain evidence="2">PAMC 26633</strain>
    </source>
</reference>
<dbReference type="EMBL" id="MTHB01000023">
    <property type="protein sequence ID" value="OXC80136.1"/>
    <property type="molecule type" value="Genomic_DNA"/>
</dbReference>
<evidence type="ECO:0000313" key="1">
    <source>
        <dbReference type="EMBL" id="OXC80136.1"/>
    </source>
</evidence>
<comment type="caution">
    <text evidence="1">The sequence shown here is derived from an EMBL/GenBank/DDBJ whole genome shotgun (WGS) entry which is preliminary data.</text>
</comment>
<dbReference type="Proteomes" id="UP000214720">
    <property type="component" value="Unassembled WGS sequence"/>
</dbReference>
<accession>A0A226X9I5</accession>
<protein>
    <submittedName>
        <fullName evidence="1">Uncharacterized protein</fullName>
    </submittedName>
</protein>
<organism evidence="1 2">
    <name type="scientific">Caballeronia sordidicola</name>
    <name type="common">Burkholderia sordidicola</name>
    <dbReference type="NCBI Taxonomy" id="196367"/>
    <lineage>
        <taxon>Bacteria</taxon>
        <taxon>Pseudomonadati</taxon>
        <taxon>Pseudomonadota</taxon>
        <taxon>Betaproteobacteria</taxon>
        <taxon>Burkholderiales</taxon>
        <taxon>Burkholderiaceae</taxon>
        <taxon>Caballeronia</taxon>
    </lineage>
</organism>